<protein>
    <submittedName>
        <fullName evidence="2">Uncharacterized protein</fullName>
    </submittedName>
</protein>
<feature type="compositionally biased region" description="Low complexity" evidence="1">
    <location>
        <begin position="133"/>
        <end position="151"/>
    </location>
</feature>
<keyword evidence="3" id="KW-1185">Reference proteome</keyword>
<dbReference type="KEGG" id="ngr:NAEGRDRAFT_78257"/>
<dbReference type="RefSeq" id="XP_002681759.1">
    <property type="nucleotide sequence ID" value="XM_002681713.1"/>
</dbReference>
<organism evidence="3">
    <name type="scientific">Naegleria gruberi</name>
    <name type="common">Amoeba</name>
    <dbReference type="NCBI Taxonomy" id="5762"/>
    <lineage>
        <taxon>Eukaryota</taxon>
        <taxon>Discoba</taxon>
        <taxon>Heterolobosea</taxon>
        <taxon>Tetramitia</taxon>
        <taxon>Eutetramitia</taxon>
        <taxon>Vahlkampfiidae</taxon>
        <taxon>Naegleria</taxon>
    </lineage>
</organism>
<accession>D2V290</accession>
<evidence type="ECO:0000256" key="1">
    <source>
        <dbReference type="SAM" id="MobiDB-lite"/>
    </source>
</evidence>
<name>D2V290_NAEGR</name>
<evidence type="ECO:0000313" key="3">
    <source>
        <dbReference type="Proteomes" id="UP000006671"/>
    </source>
</evidence>
<dbReference type="EMBL" id="GG738849">
    <property type="protein sequence ID" value="EFC49015.1"/>
    <property type="molecule type" value="Genomic_DNA"/>
</dbReference>
<feature type="compositionally biased region" description="Polar residues" evidence="1">
    <location>
        <begin position="68"/>
        <end position="77"/>
    </location>
</feature>
<sequence length="388" mass="43324">MPDNSMKKKQTRSNCNQKQLVVVENKQQQIPHCSLLVFESNKKTNKKRENPFDGSCDISNLLLQSDYSSHSPLTHNSFESKKKKRKHSTDSLPPPHSNQNREQLPLSGNSPTLNNQHSIMNPNRMMVTSEQQPLSTPSPFTSSPVLSNSSTNSFKIPQQLTNRNQTNQIPLLLSITTMGNTDSNTQNNHDSLISPHLNNGSNCSSGLSSSFFEDISSSILYLVTGKRDHERINEESLTNLTKQQSCCCNPSSQHQDSEHQHYNRKSIQTPSTTVSQSPSFPSPKHSLPSMSLTGDICVMHDDLNPNQSKHQPFNYGNSGPSSNCYLFPNSGNDQPFGLEQRAGFSIMANTEKSFRTRGYDAQHLSEDESEGENSIRFLPSIASLLERK</sequence>
<reference evidence="2 3" key="1">
    <citation type="journal article" date="2010" name="Cell">
        <title>The genome of Naegleria gruberi illuminates early eukaryotic versatility.</title>
        <authorList>
            <person name="Fritz-Laylin L.K."/>
            <person name="Prochnik S.E."/>
            <person name="Ginger M.L."/>
            <person name="Dacks J.B."/>
            <person name="Carpenter M.L."/>
            <person name="Field M.C."/>
            <person name="Kuo A."/>
            <person name="Paredez A."/>
            <person name="Chapman J."/>
            <person name="Pham J."/>
            <person name="Shu S."/>
            <person name="Neupane R."/>
            <person name="Cipriano M."/>
            <person name="Mancuso J."/>
            <person name="Tu H."/>
            <person name="Salamov A."/>
            <person name="Lindquist E."/>
            <person name="Shapiro H."/>
            <person name="Lucas S."/>
            <person name="Grigoriev I.V."/>
            <person name="Cande W.Z."/>
            <person name="Fulton C."/>
            <person name="Rokhsar D.S."/>
            <person name="Dawson S.C."/>
        </authorList>
    </citation>
    <scope>NUCLEOTIDE SEQUENCE [LARGE SCALE GENOMIC DNA]</scope>
    <source>
        <strain evidence="2 3">NEG-M</strain>
    </source>
</reference>
<dbReference type="GeneID" id="8861390"/>
<proteinExistence type="predicted"/>
<feature type="compositionally biased region" description="Polar residues" evidence="1">
    <location>
        <begin position="97"/>
        <end position="132"/>
    </location>
</feature>
<gene>
    <name evidence="2" type="ORF">NAEGRDRAFT_78257</name>
</gene>
<dbReference type="VEuPathDB" id="AmoebaDB:NAEGRDRAFT_78257"/>
<evidence type="ECO:0000313" key="2">
    <source>
        <dbReference type="EMBL" id="EFC49015.1"/>
    </source>
</evidence>
<dbReference type="AlphaFoldDB" id="D2V290"/>
<dbReference type="Proteomes" id="UP000006671">
    <property type="component" value="Unassembled WGS sequence"/>
</dbReference>
<dbReference type="InParanoid" id="D2V290"/>
<feature type="region of interest" description="Disordered" evidence="1">
    <location>
        <begin position="248"/>
        <end position="287"/>
    </location>
</feature>
<feature type="compositionally biased region" description="Low complexity" evidence="1">
    <location>
        <begin position="266"/>
        <end position="283"/>
    </location>
</feature>
<feature type="region of interest" description="Disordered" evidence="1">
    <location>
        <begin position="68"/>
        <end position="151"/>
    </location>
</feature>